<keyword evidence="1" id="KW-0472">Membrane</keyword>
<dbReference type="EMBL" id="JAMZNK010000009">
    <property type="protein sequence ID" value="MDA6069500.1"/>
    <property type="molecule type" value="Genomic_DNA"/>
</dbReference>
<reference evidence="2 3" key="1">
    <citation type="journal article" date="2023" name="Chemosphere">
        <title>Whole genome analysis of Flavobacterium aziz-sancarii sp. nov., isolated from Ardley Island (Antarctica), revealed a rich resistome and bioremediation potential.</title>
        <authorList>
            <person name="Otur C."/>
            <person name="Okay S."/>
            <person name="Kurt-Kizildogan A."/>
        </authorList>
    </citation>
    <scope>NUCLEOTIDE SEQUENCE [LARGE SCALE GENOMIC DNA]</scope>
    <source>
        <strain evidence="2 3">AC</strain>
    </source>
</reference>
<feature type="transmembrane region" description="Helical" evidence="1">
    <location>
        <begin position="29"/>
        <end position="50"/>
    </location>
</feature>
<keyword evidence="1" id="KW-0812">Transmembrane</keyword>
<feature type="transmembrane region" description="Helical" evidence="1">
    <location>
        <begin position="101"/>
        <end position="120"/>
    </location>
</feature>
<protein>
    <submittedName>
        <fullName evidence="2">Uncharacterized protein</fullName>
    </submittedName>
</protein>
<organism evidence="2 3">
    <name type="scientific">Flavobacterium azizsancarii</name>
    <dbReference type="NCBI Taxonomy" id="2961580"/>
    <lineage>
        <taxon>Bacteria</taxon>
        <taxon>Pseudomonadati</taxon>
        <taxon>Bacteroidota</taxon>
        <taxon>Flavobacteriia</taxon>
        <taxon>Flavobacteriales</taxon>
        <taxon>Flavobacteriaceae</taxon>
        <taxon>Flavobacterium</taxon>
    </lineage>
</organism>
<dbReference type="RefSeq" id="WP_271335305.1">
    <property type="nucleotide sequence ID" value="NZ_JAMZNK010000009.1"/>
</dbReference>
<keyword evidence="1" id="KW-1133">Transmembrane helix</keyword>
<sequence>MNQELESRFDEFDKPAIIRRKLLPWWIKTFCWLFMILAVCAIGAVITNLFTPYVHLSLYGFSSNTTFSATGIFIIAIMLLKGFAAYSLWFEKPNAISIGKIDAICGVVICIGSMFVQPFTTNDGHFPLRLEILLLIPYYMRLNKIEYTWDNLESL</sequence>
<gene>
    <name evidence="2" type="ORF">NJT12_07710</name>
</gene>
<feature type="transmembrane region" description="Helical" evidence="1">
    <location>
        <begin position="70"/>
        <end position="89"/>
    </location>
</feature>
<evidence type="ECO:0000313" key="2">
    <source>
        <dbReference type="EMBL" id="MDA6069500.1"/>
    </source>
</evidence>
<evidence type="ECO:0000313" key="3">
    <source>
        <dbReference type="Proteomes" id="UP001212170"/>
    </source>
</evidence>
<accession>A0ABT4WAC4</accession>
<evidence type="ECO:0000256" key="1">
    <source>
        <dbReference type="SAM" id="Phobius"/>
    </source>
</evidence>
<name>A0ABT4WAC4_9FLAO</name>
<comment type="caution">
    <text evidence="2">The sequence shown here is derived from an EMBL/GenBank/DDBJ whole genome shotgun (WGS) entry which is preliminary data.</text>
</comment>
<dbReference type="Proteomes" id="UP001212170">
    <property type="component" value="Unassembled WGS sequence"/>
</dbReference>
<keyword evidence="3" id="KW-1185">Reference proteome</keyword>
<proteinExistence type="predicted"/>